<keyword evidence="4" id="KW-1185">Reference proteome</keyword>
<feature type="domain" description="Glycosyltransferase 2-like" evidence="2">
    <location>
        <begin position="153"/>
        <end position="276"/>
    </location>
</feature>
<dbReference type="InterPro" id="IPR001173">
    <property type="entry name" value="Glyco_trans_2-like"/>
</dbReference>
<dbReference type="RefSeq" id="WP_311592112.1">
    <property type="nucleotide sequence ID" value="NZ_JAVRHV010000001.1"/>
</dbReference>
<dbReference type="EC" id="2.4.-.-" evidence="3"/>
<keyword evidence="1" id="KW-0812">Transmembrane</keyword>
<comment type="caution">
    <text evidence="3">The sequence shown here is derived from an EMBL/GenBank/DDBJ whole genome shotgun (WGS) entry which is preliminary data.</text>
</comment>
<dbReference type="EMBL" id="JAVRHV010000001">
    <property type="protein sequence ID" value="MDT0552261.1"/>
    <property type="molecule type" value="Genomic_DNA"/>
</dbReference>
<keyword evidence="3" id="KW-0328">Glycosyltransferase</keyword>
<accession>A0ABU2Y229</accession>
<gene>
    <name evidence="3" type="ORF">RM519_03280</name>
</gene>
<dbReference type="Pfam" id="PF00535">
    <property type="entry name" value="Glycos_transf_2"/>
    <property type="match status" value="1"/>
</dbReference>
<reference evidence="3 4" key="1">
    <citation type="submission" date="2023-09" db="EMBL/GenBank/DDBJ databases">
        <authorList>
            <person name="Rey-Velasco X."/>
        </authorList>
    </citation>
    <scope>NUCLEOTIDE SEQUENCE [LARGE SCALE GENOMIC DNA]</scope>
    <source>
        <strain evidence="3 4">P050</strain>
    </source>
</reference>
<keyword evidence="1" id="KW-1133">Transmembrane helix</keyword>
<sequence length="441" mass="51287">MIFQFLKYVQPTNYFNLKKYNGWFEYPKVSNISKDIIGDLDMDESYSTSAAKELDLSWQVINKGYLENTERLNSFPDLPLEDEYRFVRKYFQSVWVIYCLLIRIATFHNPFKEFRAFSNSKKFDKYTNENPLVNKGDLKAYDSKLIKSRPLVTVVIPTLNRYNHLEKVLRDFEKQTYNEFEIVVVDQSDDYNPEFYNMFDLNINLIRQQEKALWLARNTAIREAQGSFIALSEDDVRINENWIEEHLKCIDAFEADISAGVFYPEGGSIPKNRSFYAAAKQFATGNALLSKKVFEKVGLFDRQFEGQRMGDGEFGLRCYLENMKSVSNPFASCVDVKAPTGGLRELGSWDAFRPSKWFAPRPVPSVLYLYRKYFGAKLSIYALLKSIPPSIMPYRFKRNKKMLLVGVFISVLVLPLIGIQVVRSWSLSSEKLKEGPRIERL</sequence>
<proteinExistence type="predicted"/>
<dbReference type="InterPro" id="IPR050834">
    <property type="entry name" value="Glycosyltransf_2"/>
</dbReference>
<dbReference type="PANTHER" id="PTHR43685:SF11">
    <property type="entry name" value="GLYCOSYLTRANSFERASE TAGX-RELATED"/>
    <property type="match status" value="1"/>
</dbReference>
<dbReference type="InterPro" id="IPR029044">
    <property type="entry name" value="Nucleotide-diphossugar_trans"/>
</dbReference>
<protein>
    <submittedName>
        <fullName evidence="3">Glycosyltransferase</fullName>
        <ecNumber evidence="3">2.4.-.-</ecNumber>
    </submittedName>
</protein>
<evidence type="ECO:0000256" key="1">
    <source>
        <dbReference type="SAM" id="Phobius"/>
    </source>
</evidence>
<keyword evidence="3" id="KW-0808">Transferase</keyword>
<evidence type="ECO:0000259" key="2">
    <source>
        <dbReference type="Pfam" id="PF00535"/>
    </source>
</evidence>
<name>A0ABU2Y229_9FLAO</name>
<dbReference type="SUPFAM" id="SSF53448">
    <property type="entry name" value="Nucleotide-diphospho-sugar transferases"/>
    <property type="match status" value="1"/>
</dbReference>
<feature type="transmembrane region" description="Helical" evidence="1">
    <location>
        <begin position="402"/>
        <end position="422"/>
    </location>
</feature>
<dbReference type="Gene3D" id="3.90.550.10">
    <property type="entry name" value="Spore Coat Polysaccharide Biosynthesis Protein SpsA, Chain A"/>
    <property type="match status" value="1"/>
</dbReference>
<organism evidence="3 4">
    <name type="scientific">Urechidicola vernalis</name>
    <dbReference type="NCBI Taxonomy" id="3075600"/>
    <lineage>
        <taxon>Bacteria</taxon>
        <taxon>Pseudomonadati</taxon>
        <taxon>Bacteroidota</taxon>
        <taxon>Flavobacteriia</taxon>
        <taxon>Flavobacteriales</taxon>
        <taxon>Flavobacteriaceae</taxon>
        <taxon>Urechidicola</taxon>
    </lineage>
</organism>
<dbReference type="PANTHER" id="PTHR43685">
    <property type="entry name" value="GLYCOSYLTRANSFERASE"/>
    <property type="match status" value="1"/>
</dbReference>
<dbReference type="Proteomes" id="UP001252186">
    <property type="component" value="Unassembled WGS sequence"/>
</dbReference>
<dbReference type="GO" id="GO:0016757">
    <property type="term" value="F:glycosyltransferase activity"/>
    <property type="evidence" value="ECO:0007669"/>
    <property type="project" value="UniProtKB-KW"/>
</dbReference>
<evidence type="ECO:0000313" key="3">
    <source>
        <dbReference type="EMBL" id="MDT0552261.1"/>
    </source>
</evidence>
<keyword evidence="1" id="KW-0472">Membrane</keyword>
<evidence type="ECO:0000313" key="4">
    <source>
        <dbReference type="Proteomes" id="UP001252186"/>
    </source>
</evidence>